<dbReference type="OrthoDB" id="292377at2"/>
<dbReference type="EMBL" id="AVBF01000008">
    <property type="protein sequence ID" value="KGP73826.1"/>
    <property type="molecule type" value="Genomic_DNA"/>
</dbReference>
<evidence type="ECO:0000256" key="1">
    <source>
        <dbReference type="SAM" id="MobiDB-lite"/>
    </source>
</evidence>
<comment type="caution">
    <text evidence="2">The sequence shown here is derived from an EMBL/GenBank/DDBJ whole genome shotgun (WGS) entry which is preliminary data.</text>
</comment>
<feature type="region of interest" description="Disordered" evidence="1">
    <location>
        <begin position="89"/>
        <end position="121"/>
    </location>
</feature>
<organism evidence="2 3">
    <name type="scientific">Pontibacillus yanchengensis Y32</name>
    <dbReference type="NCBI Taxonomy" id="1385514"/>
    <lineage>
        <taxon>Bacteria</taxon>
        <taxon>Bacillati</taxon>
        <taxon>Bacillota</taxon>
        <taxon>Bacilli</taxon>
        <taxon>Bacillales</taxon>
        <taxon>Bacillaceae</taxon>
        <taxon>Pontibacillus</taxon>
    </lineage>
</organism>
<reference evidence="2 3" key="1">
    <citation type="journal article" date="2015" name="Stand. Genomic Sci.">
        <title>High quality draft genome sequence of the moderately halophilic bacterium Pontibacillus yanchengensis Y32(T) and comparison among Pontibacillus genomes.</title>
        <authorList>
            <person name="Huang J."/>
            <person name="Qiao Z.X."/>
            <person name="Tang J.W."/>
            <person name="Wang G."/>
        </authorList>
    </citation>
    <scope>NUCLEOTIDE SEQUENCE [LARGE SCALE GENOMIC DNA]</scope>
    <source>
        <strain evidence="2 3">Y32</strain>
    </source>
</reference>
<sequence length="210" mass="23038">MAAIGAVNQVMTQPVQPSKQVEHTQKNSPHHEPQNESIQQSKQQSSVKQEELHYGNKLSAEAKQEISKLKATELKVKAHEQAHQSVGGQFAGGISYDTQKGPDGQQYITGGEVPISMPKTDDPEETIQAMEQVRRAALAPANPSSQDMQVAAKASQQMMEAQAELKKQSQSSEDEAEQQADHFQRVQQLYANQQAAVGSFKPETIFDETA</sequence>
<feature type="compositionally biased region" description="Basic and acidic residues" evidence="1">
    <location>
        <begin position="48"/>
        <end position="59"/>
    </location>
</feature>
<feature type="compositionally biased region" description="Low complexity" evidence="1">
    <location>
        <begin position="35"/>
        <end position="47"/>
    </location>
</feature>
<feature type="compositionally biased region" description="Polar residues" evidence="1">
    <location>
        <begin position="9"/>
        <end position="19"/>
    </location>
</feature>
<dbReference type="STRING" id="1385514.N782_01470"/>
<evidence type="ECO:0000313" key="3">
    <source>
        <dbReference type="Proteomes" id="UP000030147"/>
    </source>
</evidence>
<protein>
    <recommendedName>
        <fullName evidence="4">SrpA-related protein</fullName>
    </recommendedName>
</protein>
<proteinExistence type="predicted"/>
<dbReference type="Pfam" id="PF12118">
    <property type="entry name" value="SprA-related"/>
    <property type="match status" value="1"/>
</dbReference>
<dbReference type="RefSeq" id="WP_052111180.1">
    <property type="nucleotide sequence ID" value="NZ_AVBF01000008.1"/>
</dbReference>
<feature type="region of interest" description="Disordered" evidence="1">
    <location>
        <begin position="1"/>
        <end position="59"/>
    </location>
</feature>
<feature type="compositionally biased region" description="Basic and acidic residues" evidence="1">
    <location>
        <begin position="20"/>
        <end position="34"/>
    </location>
</feature>
<gene>
    <name evidence="2" type="ORF">N782_01470</name>
</gene>
<dbReference type="Proteomes" id="UP000030147">
    <property type="component" value="Unassembled WGS sequence"/>
</dbReference>
<dbReference type="AlphaFoldDB" id="A0A0A2TID5"/>
<keyword evidence="3" id="KW-1185">Reference proteome</keyword>
<dbReference type="InterPro" id="IPR021973">
    <property type="entry name" value="SprA-related"/>
</dbReference>
<name>A0A0A2TID5_9BACI</name>
<feature type="region of interest" description="Disordered" evidence="1">
    <location>
        <begin position="139"/>
        <end position="187"/>
    </location>
</feature>
<accession>A0A0A2TID5</accession>
<evidence type="ECO:0000313" key="2">
    <source>
        <dbReference type="EMBL" id="KGP73826.1"/>
    </source>
</evidence>
<feature type="compositionally biased region" description="Polar residues" evidence="1">
    <location>
        <begin position="142"/>
        <end position="159"/>
    </location>
</feature>
<dbReference type="eggNOG" id="COG3064">
    <property type="taxonomic scope" value="Bacteria"/>
</dbReference>
<evidence type="ECO:0008006" key="4">
    <source>
        <dbReference type="Google" id="ProtNLM"/>
    </source>
</evidence>